<comment type="similarity">
    <text evidence="1">Belongs to the 'phage' integrase family.</text>
</comment>
<evidence type="ECO:0000313" key="7">
    <source>
        <dbReference type="Proteomes" id="UP000002964"/>
    </source>
</evidence>
<evidence type="ECO:0000256" key="3">
    <source>
        <dbReference type="ARBA" id="ARBA00023125"/>
    </source>
</evidence>
<keyword evidence="2" id="KW-0229">DNA integration</keyword>
<protein>
    <submittedName>
        <fullName evidence="6">Site-specific recombinase XerD</fullName>
    </submittedName>
</protein>
<reference evidence="7" key="1">
    <citation type="submission" date="2011-06" db="EMBL/GenBank/DDBJ databases">
        <authorList>
            <consortium name="US DOE Joint Genome Institute (JGI-PGF)"/>
            <person name="Lucas S."/>
            <person name="Han J."/>
            <person name="Lapidus A."/>
            <person name="Cheng J.-F."/>
            <person name="Goodwin L."/>
            <person name="Pitluck S."/>
            <person name="Peters L."/>
            <person name="Land M.L."/>
            <person name="Hauser L."/>
            <person name="Vogl K."/>
            <person name="Liu Z."/>
            <person name="Overmann J."/>
            <person name="Frigaard N.-U."/>
            <person name="Bryant D.A."/>
            <person name="Woyke T.J."/>
        </authorList>
    </citation>
    <scope>NUCLEOTIDE SEQUENCE [LARGE SCALE GENOMIC DNA]</scope>
    <source>
        <strain evidence="7">970</strain>
    </source>
</reference>
<feature type="domain" description="Tyr recombinase" evidence="5">
    <location>
        <begin position="209"/>
        <end position="446"/>
    </location>
</feature>
<dbReference type="PANTHER" id="PTHR30629">
    <property type="entry name" value="PROPHAGE INTEGRASE"/>
    <property type="match status" value="1"/>
</dbReference>
<dbReference type="GO" id="GO:0006310">
    <property type="term" value="P:DNA recombination"/>
    <property type="evidence" value="ECO:0007669"/>
    <property type="project" value="UniProtKB-KW"/>
</dbReference>
<dbReference type="InterPro" id="IPR013762">
    <property type="entry name" value="Integrase-like_cat_sf"/>
</dbReference>
<dbReference type="InterPro" id="IPR038488">
    <property type="entry name" value="Integrase_DNA-bd_sf"/>
</dbReference>
<dbReference type="HOGENOM" id="CLU_027562_17_7_6"/>
<reference evidence="6 7" key="2">
    <citation type="submission" date="2011-11" db="EMBL/GenBank/DDBJ databases">
        <authorList>
            <consortium name="US DOE Joint Genome Institute"/>
            <person name="Lucas S."/>
            <person name="Han J."/>
            <person name="Lapidus A."/>
            <person name="Cheng J.-F."/>
            <person name="Goodwin L."/>
            <person name="Pitluck S."/>
            <person name="Peters L."/>
            <person name="Ovchinnikova G."/>
            <person name="Zhang X."/>
            <person name="Detter J.C."/>
            <person name="Han C."/>
            <person name="Tapia R."/>
            <person name="Land M."/>
            <person name="Hauser L."/>
            <person name="Kyrpides N."/>
            <person name="Ivanova N."/>
            <person name="Pagani I."/>
            <person name="Vogl K."/>
            <person name="Liu Z."/>
            <person name="Overmann J."/>
            <person name="Frigaard N.-U."/>
            <person name="Bryant D."/>
            <person name="Woyke T."/>
        </authorList>
    </citation>
    <scope>NUCLEOTIDE SEQUENCE [LARGE SCALE GENOMIC DNA]</scope>
    <source>
        <strain evidence="6 7">970</strain>
    </source>
</reference>
<dbReference type="Pfam" id="PF00589">
    <property type="entry name" value="Phage_integrase"/>
    <property type="match status" value="1"/>
</dbReference>
<dbReference type="Proteomes" id="UP000002964">
    <property type="component" value="Unassembled WGS sequence"/>
</dbReference>
<dbReference type="RefSeq" id="WP_009146755.1">
    <property type="nucleotide sequence ID" value="NZ_CP121471.1"/>
</dbReference>
<evidence type="ECO:0000259" key="5">
    <source>
        <dbReference type="PROSITE" id="PS51898"/>
    </source>
</evidence>
<accession>H8YVZ0</accession>
<dbReference type="PROSITE" id="PS51898">
    <property type="entry name" value="TYR_RECOMBINASE"/>
    <property type="match status" value="1"/>
</dbReference>
<dbReference type="InterPro" id="IPR011010">
    <property type="entry name" value="DNA_brk_join_enz"/>
</dbReference>
<dbReference type="STRING" id="631362.Thi970DRAFT_00292"/>
<evidence type="ECO:0000313" key="6">
    <source>
        <dbReference type="EMBL" id="EIC23781.1"/>
    </source>
</evidence>
<dbReference type="GO" id="GO:0015074">
    <property type="term" value="P:DNA integration"/>
    <property type="evidence" value="ECO:0007669"/>
    <property type="project" value="UniProtKB-KW"/>
</dbReference>
<name>H8YVZ0_9GAMM</name>
<dbReference type="InterPro" id="IPR002104">
    <property type="entry name" value="Integrase_catalytic"/>
</dbReference>
<gene>
    <name evidence="6" type="ORF">Thi970DRAFT_00292</name>
</gene>
<dbReference type="InterPro" id="IPR010998">
    <property type="entry name" value="Integrase_recombinase_N"/>
</dbReference>
<keyword evidence="7" id="KW-1185">Reference proteome</keyword>
<evidence type="ECO:0000256" key="2">
    <source>
        <dbReference type="ARBA" id="ARBA00022908"/>
    </source>
</evidence>
<dbReference type="EMBL" id="JH603164">
    <property type="protein sequence ID" value="EIC23781.1"/>
    <property type="molecule type" value="Genomic_DNA"/>
</dbReference>
<sequence>MANDSGKTERRKLIKRDVDAARHEAGDPNTRVILWDSELLGFGCRVYPSGAKTFVLSYRTNGRKRLLTIGRYGTLTVEQARKMARAELVKAEAGTDPLEERQRDTRGETIKDLCAAYLERHASQKKSGHDDQRRIERHILPAWRNLKAASIKRADVAALHSKIGKRAPYEANRTLALVAKMFELARRWGFVPEAHINPARDIDRFKEQKRDRYIKPDELPHLAAAINAEPNESARNGLWLYLLTGARKSEILRARWDDLDLERGELRLADTKAGRTHYLPLSAPALALLREIPRQPGNPFILPGKGPRAAKATDKTAAPLVNISKPWLRVKTAATLARWRELPQVAELIDRLTEARAATISKHAAKDTDTTPSLTEIRAACDTAGLTLPPAIDDVRLHDLRRTVGSWLAQAGNSLHLIGRVLNHSNASTTQVYARFGQDNVRAALEQHGERLMGAAGLTPKADVVDMPTKHRKAG</sequence>
<dbReference type="CDD" id="cd00796">
    <property type="entry name" value="INT_Rci_Hp1_C"/>
    <property type="match status" value="1"/>
</dbReference>
<proteinExistence type="inferred from homology"/>
<dbReference type="OrthoDB" id="5567253at2"/>
<dbReference type="Pfam" id="PF13356">
    <property type="entry name" value="Arm-DNA-bind_3"/>
    <property type="match status" value="1"/>
</dbReference>
<dbReference type="GO" id="GO:0003677">
    <property type="term" value="F:DNA binding"/>
    <property type="evidence" value="ECO:0007669"/>
    <property type="project" value="UniProtKB-KW"/>
</dbReference>
<dbReference type="Gene3D" id="1.10.150.130">
    <property type="match status" value="1"/>
</dbReference>
<dbReference type="Gene3D" id="3.30.160.390">
    <property type="entry name" value="Integrase, DNA-binding domain"/>
    <property type="match status" value="1"/>
</dbReference>
<dbReference type="AlphaFoldDB" id="H8YVZ0"/>
<organism evidence="6 7">
    <name type="scientific">Thiorhodovibrio frisius</name>
    <dbReference type="NCBI Taxonomy" id="631362"/>
    <lineage>
        <taxon>Bacteria</taxon>
        <taxon>Pseudomonadati</taxon>
        <taxon>Pseudomonadota</taxon>
        <taxon>Gammaproteobacteria</taxon>
        <taxon>Chromatiales</taxon>
        <taxon>Chromatiaceae</taxon>
        <taxon>Thiorhodovibrio</taxon>
    </lineage>
</organism>
<keyword evidence="4" id="KW-0233">DNA recombination</keyword>
<dbReference type="Gene3D" id="1.10.443.10">
    <property type="entry name" value="Intergrase catalytic core"/>
    <property type="match status" value="1"/>
</dbReference>
<evidence type="ECO:0000256" key="1">
    <source>
        <dbReference type="ARBA" id="ARBA00008857"/>
    </source>
</evidence>
<dbReference type="SUPFAM" id="SSF56349">
    <property type="entry name" value="DNA breaking-rejoining enzymes"/>
    <property type="match status" value="2"/>
</dbReference>
<evidence type="ECO:0000256" key="4">
    <source>
        <dbReference type="ARBA" id="ARBA00023172"/>
    </source>
</evidence>
<dbReference type="PANTHER" id="PTHR30629:SF2">
    <property type="entry name" value="PROPHAGE INTEGRASE INTS-RELATED"/>
    <property type="match status" value="1"/>
</dbReference>
<dbReference type="eggNOG" id="COG0582">
    <property type="taxonomic scope" value="Bacteria"/>
</dbReference>
<dbReference type="InterPro" id="IPR050808">
    <property type="entry name" value="Phage_Integrase"/>
</dbReference>
<keyword evidence="3" id="KW-0238">DNA-binding</keyword>
<dbReference type="InterPro" id="IPR025166">
    <property type="entry name" value="Integrase_DNA_bind_dom"/>
</dbReference>